<name>W6PQF4_PENRF</name>
<evidence type="ECO:0000313" key="2">
    <source>
        <dbReference type="EMBL" id="CDM26413.1"/>
    </source>
</evidence>
<gene>
    <name evidence="2" type="ORF">PROQFM164_S01g000222</name>
</gene>
<dbReference type="STRING" id="1365484.W6PQF4"/>
<reference evidence="2" key="1">
    <citation type="journal article" date="2014" name="Nat. Commun.">
        <title>Multiple recent horizontal transfers of a large genomic region in cheese making fungi.</title>
        <authorList>
            <person name="Cheeseman K."/>
            <person name="Ropars J."/>
            <person name="Renault P."/>
            <person name="Dupont J."/>
            <person name="Gouzy J."/>
            <person name="Branca A."/>
            <person name="Abraham A.L."/>
            <person name="Ceppi M."/>
            <person name="Conseiller E."/>
            <person name="Debuchy R."/>
            <person name="Malagnac F."/>
            <person name="Goarin A."/>
            <person name="Silar P."/>
            <person name="Lacoste S."/>
            <person name="Sallet E."/>
            <person name="Bensimon A."/>
            <person name="Giraud T."/>
            <person name="Brygoo Y."/>
        </authorList>
    </citation>
    <scope>NUCLEOTIDE SEQUENCE [LARGE SCALE GENOMIC DNA]</scope>
    <source>
        <strain evidence="2">FM164</strain>
    </source>
</reference>
<dbReference type="Proteomes" id="UP000030686">
    <property type="component" value="Unassembled WGS sequence"/>
</dbReference>
<accession>W6PQF4</accession>
<sequence>MKLYFLLESLDVGSGFLNEGRTHSLSRHESSRQWDTIYIPSDDSITPTVFMDLYSSPKRQTKDTIPHISGDAGIKTFKSQHTRRQPQKPLTGSTRRAPLQQNLKVFQAGATTFDKPGTGGGKENIPPGFSAITKKKSKSENHSTVIKMARPAVQNATLRTRITTKPNEAQIEPMKRVNMSETRGNAVRVPKKIEHSPPTENPRPLPLKHVFSAIVIQREWRSFIERRNKRACAIATVRMELAYEVITRWWRDVKACRLREQTEQVKLMERTEQTPRRKRASQRSSVRQSQHNSGRRGIRRL</sequence>
<feature type="region of interest" description="Disordered" evidence="1">
    <location>
        <begin position="267"/>
        <end position="301"/>
    </location>
</feature>
<dbReference type="OMA" id="EVIARWW"/>
<dbReference type="AlphaFoldDB" id="W6PQF4"/>
<evidence type="ECO:0000313" key="3">
    <source>
        <dbReference type="Proteomes" id="UP000030686"/>
    </source>
</evidence>
<proteinExistence type="predicted"/>
<organism evidence="2 3">
    <name type="scientific">Penicillium roqueforti (strain FM164)</name>
    <dbReference type="NCBI Taxonomy" id="1365484"/>
    <lineage>
        <taxon>Eukaryota</taxon>
        <taxon>Fungi</taxon>
        <taxon>Dikarya</taxon>
        <taxon>Ascomycota</taxon>
        <taxon>Pezizomycotina</taxon>
        <taxon>Eurotiomycetes</taxon>
        <taxon>Eurotiomycetidae</taxon>
        <taxon>Eurotiales</taxon>
        <taxon>Aspergillaceae</taxon>
        <taxon>Penicillium</taxon>
    </lineage>
</organism>
<dbReference type="EMBL" id="HG792015">
    <property type="protein sequence ID" value="CDM26413.1"/>
    <property type="molecule type" value="Genomic_DNA"/>
</dbReference>
<feature type="compositionally biased region" description="Low complexity" evidence="1">
    <location>
        <begin position="282"/>
        <end position="292"/>
    </location>
</feature>
<evidence type="ECO:0000256" key="1">
    <source>
        <dbReference type="SAM" id="MobiDB-lite"/>
    </source>
</evidence>
<protein>
    <submittedName>
        <fullName evidence="2">Genomic scaffold, ProqFM164S01</fullName>
    </submittedName>
</protein>
<dbReference type="OrthoDB" id="76388at2759"/>
<feature type="region of interest" description="Disordered" evidence="1">
    <location>
        <begin position="60"/>
        <end position="95"/>
    </location>
</feature>
<keyword evidence="3" id="KW-1185">Reference proteome</keyword>